<dbReference type="OrthoDB" id="3059542at2759"/>
<name>A0A409XSL9_PSICY</name>
<evidence type="ECO:0000313" key="3">
    <source>
        <dbReference type="Proteomes" id="UP000283269"/>
    </source>
</evidence>
<protein>
    <submittedName>
        <fullName evidence="2">Uncharacterized protein</fullName>
    </submittedName>
</protein>
<sequence length="133" mass="13392">MDGIGLQPPGETGLTFDITLSRLQGEVQKGRETGAELGGLRGVMVRARDCPAGKEKEVVVEGSGTSMTSSSPLPAEQTTSVGATSSSAAPATSSTQPTTTTASDNTHAPALPAGVIQDLQSQLHETQAGSLAT</sequence>
<organism evidence="2 3">
    <name type="scientific">Psilocybe cyanescens</name>
    <dbReference type="NCBI Taxonomy" id="93625"/>
    <lineage>
        <taxon>Eukaryota</taxon>
        <taxon>Fungi</taxon>
        <taxon>Dikarya</taxon>
        <taxon>Basidiomycota</taxon>
        <taxon>Agaricomycotina</taxon>
        <taxon>Agaricomycetes</taxon>
        <taxon>Agaricomycetidae</taxon>
        <taxon>Agaricales</taxon>
        <taxon>Agaricineae</taxon>
        <taxon>Strophariaceae</taxon>
        <taxon>Psilocybe</taxon>
    </lineage>
</organism>
<evidence type="ECO:0000313" key="2">
    <source>
        <dbReference type="EMBL" id="PPQ93704.1"/>
    </source>
</evidence>
<evidence type="ECO:0000256" key="1">
    <source>
        <dbReference type="SAM" id="MobiDB-lite"/>
    </source>
</evidence>
<comment type="caution">
    <text evidence="2">The sequence shown here is derived from an EMBL/GenBank/DDBJ whole genome shotgun (WGS) entry which is preliminary data.</text>
</comment>
<feature type="compositionally biased region" description="Polar residues" evidence="1">
    <location>
        <begin position="118"/>
        <end position="133"/>
    </location>
</feature>
<dbReference type="Proteomes" id="UP000283269">
    <property type="component" value="Unassembled WGS sequence"/>
</dbReference>
<dbReference type="EMBL" id="NHYD01000632">
    <property type="protein sequence ID" value="PPQ93704.1"/>
    <property type="molecule type" value="Genomic_DNA"/>
</dbReference>
<dbReference type="AlphaFoldDB" id="A0A409XSL9"/>
<reference evidence="2 3" key="1">
    <citation type="journal article" date="2018" name="Evol. Lett.">
        <title>Horizontal gene cluster transfer increased hallucinogenic mushroom diversity.</title>
        <authorList>
            <person name="Reynolds H.T."/>
            <person name="Vijayakumar V."/>
            <person name="Gluck-Thaler E."/>
            <person name="Korotkin H.B."/>
            <person name="Matheny P.B."/>
            <person name="Slot J.C."/>
        </authorList>
    </citation>
    <scope>NUCLEOTIDE SEQUENCE [LARGE SCALE GENOMIC DNA]</scope>
    <source>
        <strain evidence="2 3">2631</strain>
    </source>
</reference>
<feature type="region of interest" description="Disordered" evidence="1">
    <location>
        <begin position="52"/>
        <end position="133"/>
    </location>
</feature>
<feature type="compositionally biased region" description="Polar residues" evidence="1">
    <location>
        <begin position="63"/>
        <end position="72"/>
    </location>
</feature>
<dbReference type="InParanoid" id="A0A409XSL9"/>
<dbReference type="STRING" id="93625.A0A409XSL9"/>
<gene>
    <name evidence="2" type="ORF">CVT25_001745</name>
</gene>
<feature type="compositionally biased region" description="Low complexity" evidence="1">
    <location>
        <begin position="78"/>
        <end position="103"/>
    </location>
</feature>
<proteinExistence type="predicted"/>
<keyword evidence="3" id="KW-1185">Reference proteome</keyword>
<accession>A0A409XSL9</accession>